<dbReference type="GO" id="GO:0042803">
    <property type="term" value="F:protein homodimerization activity"/>
    <property type="evidence" value="ECO:0007669"/>
    <property type="project" value="UniProtKB-ARBA"/>
</dbReference>
<dbReference type="GO" id="GO:0017000">
    <property type="term" value="P:antibiotic biosynthetic process"/>
    <property type="evidence" value="ECO:0007669"/>
    <property type="project" value="UniProtKB-KW"/>
</dbReference>
<evidence type="ECO:0000256" key="3">
    <source>
        <dbReference type="ARBA" id="ARBA00022603"/>
    </source>
</evidence>
<gene>
    <name evidence="10" type="primary">midK</name>
</gene>
<evidence type="ECO:0000256" key="6">
    <source>
        <dbReference type="ARBA" id="ARBA00023194"/>
    </source>
</evidence>
<evidence type="ECO:0000259" key="9">
    <source>
        <dbReference type="Pfam" id="PF13649"/>
    </source>
</evidence>
<dbReference type="SUPFAM" id="SSF53335">
    <property type="entry name" value="S-adenosyl-L-methionine-dependent methyltransferases"/>
    <property type="match status" value="1"/>
</dbReference>
<feature type="domain" description="Methyltransferase" evidence="9">
    <location>
        <begin position="43"/>
        <end position="133"/>
    </location>
</feature>
<dbReference type="Pfam" id="PF13649">
    <property type="entry name" value="Methyltransf_25"/>
    <property type="match status" value="1"/>
</dbReference>
<dbReference type="EMBL" id="DQ672718">
    <property type="protein sequence ID" value="ABG67704.1"/>
    <property type="molecule type" value="Genomic_DNA"/>
</dbReference>
<accession>Q0PY17</accession>
<dbReference type="FunFam" id="3.40.50.150:FF:000387">
    <property type="entry name" value="dTDP-3-amino-3,6-dideoxy-alpha-D-glucopyranose N,N-dimethyltransferase"/>
    <property type="match status" value="1"/>
</dbReference>
<dbReference type="AlphaFoldDB" id="Q0PY17"/>
<evidence type="ECO:0000256" key="8">
    <source>
        <dbReference type="SAM" id="MobiDB-lite"/>
    </source>
</evidence>
<evidence type="ECO:0000313" key="10">
    <source>
        <dbReference type="EMBL" id="ABG67704.1"/>
    </source>
</evidence>
<protein>
    <submittedName>
        <fullName evidence="10">N-methyltransferase</fullName>
    </submittedName>
</protein>
<evidence type="ECO:0000256" key="4">
    <source>
        <dbReference type="ARBA" id="ARBA00022679"/>
    </source>
</evidence>
<sequence length="259" mass="28895">MYANDIAALYDLVHEGKGKDYRQEAEEIAQLVRAHRPATRSLLDVACGTGQHLRHLDGLFDHVEGLELSQDMLAIAIGRNPDVTLHEGDMRSFALGRRFDAVICMFSSIGHLRTTDELDSTLRCFAGHLEPGGAIVIEPWWFPDSFTPGYVGATSPRRANGTICRVSDSVREGDATRIEVHYLVAEPGGGIRHLTEDHTITLFPRADYERAFERAGCDVRYQEGGSSGRGLFIGSRLTRIPPRDDERNPCQSLPRRRRP</sequence>
<feature type="region of interest" description="Disordered" evidence="8">
    <location>
        <begin position="232"/>
        <end position="259"/>
    </location>
</feature>
<evidence type="ECO:0000256" key="5">
    <source>
        <dbReference type="ARBA" id="ARBA00022691"/>
    </source>
</evidence>
<keyword evidence="5" id="KW-0949">S-adenosyl-L-methionine</keyword>
<evidence type="ECO:0000256" key="1">
    <source>
        <dbReference type="ARBA" id="ARBA00004792"/>
    </source>
</evidence>
<comment type="subunit">
    <text evidence="2">Homodimer.</text>
</comment>
<keyword evidence="6" id="KW-0045">Antibiotic biosynthesis</keyword>
<dbReference type="CDD" id="cd02440">
    <property type="entry name" value="AdoMet_MTases"/>
    <property type="match status" value="1"/>
</dbReference>
<dbReference type="InterPro" id="IPR041698">
    <property type="entry name" value="Methyltransf_25"/>
</dbReference>
<organism evidence="10">
    <name type="scientific">Streptomyces mycarofaciens</name>
    <dbReference type="NCBI Taxonomy" id="1949"/>
    <lineage>
        <taxon>Bacteria</taxon>
        <taxon>Bacillati</taxon>
        <taxon>Actinomycetota</taxon>
        <taxon>Actinomycetes</taxon>
        <taxon>Kitasatosporales</taxon>
        <taxon>Streptomycetaceae</taxon>
        <taxon>Streptomyces</taxon>
    </lineage>
</organism>
<comment type="similarity">
    <text evidence="7">Belongs to the methyltransferase TylM1/DesVI family.</text>
</comment>
<comment type="pathway">
    <text evidence="1">Antibiotic biosynthesis.</text>
</comment>
<dbReference type="GO" id="GO:0008757">
    <property type="term" value="F:S-adenosylmethionine-dependent methyltransferase activity"/>
    <property type="evidence" value="ECO:0007669"/>
    <property type="project" value="UniProtKB-ARBA"/>
</dbReference>
<dbReference type="InterPro" id="IPR029063">
    <property type="entry name" value="SAM-dependent_MTases_sf"/>
</dbReference>
<dbReference type="Gene3D" id="2.20.130.10">
    <property type="entry name" value="CAC2371-like domains"/>
    <property type="match status" value="1"/>
</dbReference>
<reference evidence="10" key="1">
    <citation type="journal article" date="2007" name="Acta Biochim. Biophys. Sin.">
        <title>Cloning and characterization of genes encoded in dTDP-D-mycaminose biosynthetic pathway from a midecamycin-producing strain, Streptomyces mycarofaciens.</title>
        <authorList>
            <person name="Cong L."/>
            <person name="Piepersberg W."/>
        </authorList>
    </citation>
    <scope>NUCLEOTIDE SEQUENCE</scope>
    <source>
        <strain evidence="10">ATCC 21454</strain>
    </source>
</reference>
<name>Q0PY17_STRMY</name>
<dbReference type="PANTHER" id="PTHR43464:SF19">
    <property type="entry name" value="UBIQUINONE BIOSYNTHESIS O-METHYLTRANSFERASE, MITOCHONDRIAL"/>
    <property type="match status" value="1"/>
</dbReference>
<dbReference type="Gene3D" id="3.40.50.150">
    <property type="entry name" value="Vaccinia Virus protein VP39"/>
    <property type="match status" value="1"/>
</dbReference>
<dbReference type="GO" id="GO:0032259">
    <property type="term" value="P:methylation"/>
    <property type="evidence" value="ECO:0007669"/>
    <property type="project" value="UniProtKB-KW"/>
</dbReference>
<dbReference type="PANTHER" id="PTHR43464">
    <property type="entry name" value="METHYLTRANSFERASE"/>
    <property type="match status" value="1"/>
</dbReference>
<keyword evidence="4 10" id="KW-0808">Transferase</keyword>
<proteinExistence type="inferred from homology"/>
<keyword evidence="3 10" id="KW-0489">Methyltransferase</keyword>
<evidence type="ECO:0000256" key="2">
    <source>
        <dbReference type="ARBA" id="ARBA00011738"/>
    </source>
</evidence>
<evidence type="ECO:0000256" key="7">
    <source>
        <dbReference type="ARBA" id="ARBA00060852"/>
    </source>
</evidence>